<dbReference type="OrthoDB" id="5933722at2"/>
<feature type="transmembrane region" description="Helical" evidence="6">
    <location>
        <begin position="750"/>
        <end position="772"/>
    </location>
</feature>
<dbReference type="InterPro" id="IPR025857">
    <property type="entry name" value="MacB_PCD"/>
</dbReference>
<evidence type="ECO:0000256" key="3">
    <source>
        <dbReference type="ARBA" id="ARBA00022692"/>
    </source>
</evidence>
<keyword evidence="3 6" id="KW-0812">Transmembrane</keyword>
<dbReference type="Proteomes" id="UP000304900">
    <property type="component" value="Unassembled WGS sequence"/>
</dbReference>
<feature type="domain" description="ABC3 transporter permease C-terminal" evidence="7">
    <location>
        <begin position="287"/>
        <end position="401"/>
    </location>
</feature>
<dbReference type="EMBL" id="SZVO01000009">
    <property type="protein sequence ID" value="TKT90475.1"/>
    <property type="molecule type" value="Genomic_DNA"/>
</dbReference>
<evidence type="ECO:0000256" key="1">
    <source>
        <dbReference type="ARBA" id="ARBA00004651"/>
    </source>
</evidence>
<evidence type="ECO:0000313" key="9">
    <source>
        <dbReference type="EMBL" id="TKT90475.1"/>
    </source>
</evidence>
<dbReference type="PANTHER" id="PTHR30572">
    <property type="entry name" value="MEMBRANE COMPONENT OF TRANSPORTER-RELATED"/>
    <property type="match status" value="1"/>
</dbReference>
<feature type="domain" description="ABC3 transporter permease C-terminal" evidence="7">
    <location>
        <begin position="671"/>
        <end position="781"/>
    </location>
</feature>
<keyword evidence="4 6" id="KW-1133">Transmembrane helix</keyword>
<dbReference type="Pfam" id="PF12704">
    <property type="entry name" value="MacB_PCD"/>
    <property type="match status" value="1"/>
</dbReference>
<dbReference type="RefSeq" id="WP_137341643.1">
    <property type="nucleotide sequence ID" value="NZ_SZVO01000009.1"/>
</dbReference>
<protein>
    <submittedName>
        <fullName evidence="9">FtsX-like permease family protein</fullName>
    </submittedName>
</protein>
<comment type="caution">
    <text evidence="9">The sequence shown here is derived from an EMBL/GenBank/DDBJ whole genome shotgun (WGS) entry which is preliminary data.</text>
</comment>
<accession>A0A4U6D2E6</accession>
<keyword evidence="10" id="KW-1185">Reference proteome</keyword>
<comment type="subcellular location">
    <subcellularLocation>
        <location evidence="1">Cell membrane</location>
        <topology evidence="1">Multi-pass membrane protein</topology>
    </subcellularLocation>
</comment>
<reference evidence="9 10" key="1">
    <citation type="submission" date="2019-05" db="EMBL/GenBank/DDBJ databases">
        <title>Dyadobacter AR-3-8 sp. nov., isolated from arctic soil.</title>
        <authorList>
            <person name="Chaudhary D.K."/>
        </authorList>
    </citation>
    <scope>NUCLEOTIDE SEQUENCE [LARGE SCALE GENOMIC DNA]</scope>
    <source>
        <strain evidence="9 10">AR-3-8</strain>
    </source>
</reference>
<keyword evidence="2" id="KW-1003">Cell membrane</keyword>
<feature type="transmembrane region" description="Helical" evidence="6">
    <location>
        <begin position="671"/>
        <end position="692"/>
    </location>
</feature>
<dbReference type="Pfam" id="PF02687">
    <property type="entry name" value="FtsX"/>
    <property type="match status" value="2"/>
</dbReference>
<feature type="transmembrane region" description="Helical" evidence="6">
    <location>
        <begin position="422"/>
        <end position="442"/>
    </location>
</feature>
<evidence type="ECO:0000259" key="7">
    <source>
        <dbReference type="Pfam" id="PF02687"/>
    </source>
</evidence>
<feature type="transmembrane region" description="Helical" evidence="6">
    <location>
        <begin position="284"/>
        <end position="306"/>
    </location>
</feature>
<dbReference type="GO" id="GO:0022857">
    <property type="term" value="F:transmembrane transporter activity"/>
    <property type="evidence" value="ECO:0007669"/>
    <property type="project" value="TreeGrafter"/>
</dbReference>
<evidence type="ECO:0000256" key="2">
    <source>
        <dbReference type="ARBA" id="ARBA00022475"/>
    </source>
</evidence>
<feature type="transmembrane region" description="Helical" evidence="6">
    <location>
        <begin position="704"/>
        <end position="730"/>
    </location>
</feature>
<dbReference type="GO" id="GO:0005886">
    <property type="term" value="C:plasma membrane"/>
    <property type="evidence" value="ECO:0007669"/>
    <property type="project" value="UniProtKB-SubCell"/>
</dbReference>
<evidence type="ECO:0000259" key="8">
    <source>
        <dbReference type="Pfam" id="PF12704"/>
    </source>
</evidence>
<dbReference type="InterPro" id="IPR050250">
    <property type="entry name" value="Macrolide_Exporter_MacB"/>
</dbReference>
<evidence type="ECO:0000313" key="10">
    <source>
        <dbReference type="Proteomes" id="UP000304900"/>
    </source>
</evidence>
<dbReference type="PANTHER" id="PTHR30572:SF18">
    <property type="entry name" value="ABC-TYPE MACROLIDE FAMILY EXPORT SYSTEM PERMEASE COMPONENT 2"/>
    <property type="match status" value="1"/>
</dbReference>
<evidence type="ECO:0000256" key="6">
    <source>
        <dbReference type="SAM" id="Phobius"/>
    </source>
</evidence>
<feature type="domain" description="MacB-like periplasmic core" evidence="8">
    <location>
        <begin position="21"/>
        <end position="236"/>
    </location>
</feature>
<feature type="transmembrane region" description="Helical" evidence="6">
    <location>
        <begin position="327"/>
        <end position="355"/>
    </location>
</feature>
<proteinExistence type="predicted"/>
<sequence length="791" mass="88252">MLRNYIKIAWRNLLRAKVYAFINISGLAIGMAATVLIFLWVQSEFKFDRFYPKTDRIFQVYNQDKINGEPFVWGTTPPPLAASLKQDYPEIEEAVRYRPGQLLLSANDKYLNPEGTFADPGFLNIFDLPLLSGNSKSALAGNNNIVITQTLARKLFGSTDVIGKTILVERKDNFQITGVLADLPANSGFKQIEYILPFKFYEALGWSNDNWNNNNYYTYVLLDPKADVSQVNEKIKYATATHLKGVIDDTSNRRIFLHSANNWHLYSKEENGKLVDGKIVTVRLFAIIAAFILFIACVNFVNLSTARSEKRAKEVGIRKVAGAPRMALVLQFITESVILAFISGIVGLMIVFASISEFNTLVDTQLLLNIYSPVFWLSALGFVLFTGLLAGSYPAFFLAGFQPIKIMKGTYKPANAVFSPRKILVVLQFTFAIILIVSTLVIKQQISFGQKRESGYDKNNLIFTYLSGDLQNHFSPLQQELVSSGAVVATSRSIGPITQLNTRQWGLSWPGSTQKDKDQEFVPFGADIDFLKTNGVKLQAGREIDIRKYATDSLALMLNESAVKAMRLADAIGTTIKFSEKEWHVVGVVKDFIFASPYEKINPVVIYGPAKQLDWVGLRLNPDVNTAENLEIVGNIFKKYNPEYPFEYTFADESYKLKFAEEQRTASFTSVFTGLTILISCLGLFGLAAYSAQQRTKEIGVRKVLGASVASVVKLLSTEFITLVLIAFVLATPVAWYAMDKWLGDFSYRISLSISIFALTLVVTITIVMLTVSFQAVKAALMNPVQSLKSD</sequence>
<dbReference type="AlphaFoldDB" id="A0A4U6D2E6"/>
<organism evidence="9 10">
    <name type="scientific">Dyadobacter frigoris</name>
    <dbReference type="NCBI Taxonomy" id="2576211"/>
    <lineage>
        <taxon>Bacteria</taxon>
        <taxon>Pseudomonadati</taxon>
        <taxon>Bacteroidota</taxon>
        <taxon>Cytophagia</taxon>
        <taxon>Cytophagales</taxon>
        <taxon>Spirosomataceae</taxon>
        <taxon>Dyadobacter</taxon>
    </lineage>
</organism>
<keyword evidence="5 6" id="KW-0472">Membrane</keyword>
<feature type="transmembrane region" description="Helical" evidence="6">
    <location>
        <begin position="20"/>
        <end position="41"/>
    </location>
</feature>
<feature type="transmembrane region" description="Helical" evidence="6">
    <location>
        <begin position="375"/>
        <end position="401"/>
    </location>
</feature>
<name>A0A4U6D2E6_9BACT</name>
<evidence type="ECO:0000256" key="5">
    <source>
        <dbReference type="ARBA" id="ARBA00023136"/>
    </source>
</evidence>
<dbReference type="InterPro" id="IPR003838">
    <property type="entry name" value="ABC3_permease_C"/>
</dbReference>
<gene>
    <name evidence="9" type="ORF">FDK13_19245</name>
</gene>
<evidence type="ECO:0000256" key="4">
    <source>
        <dbReference type="ARBA" id="ARBA00022989"/>
    </source>
</evidence>